<dbReference type="STRING" id="765257.A0A0C9Z8S2"/>
<accession>A0A0C9Z8S2</accession>
<feature type="domain" description="DUF8212" evidence="2">
    <location>
        <begin position="261"/>
        <end position="287"/>
    </location>
</feature>
<dbReference type="InterPro" id="IPR010730">
    <property type="entry name" value="HET"/>
</dbReference>
<dbReference type="AlphaFoldDB" id="A0A0C9Z8S2"/>
<reference evidence="4" key="2">
    <citation type="submission" date="2015-01" db="EMBL/GenBank/DDBJ databases">
        <title>Evolutionary Origins and Diversification of the Mycorrhizal Mutualists.</title>
        <authorList>
            <consortium name="DOE Joint Genome Institute"/>
            <consortium name="Mycorrhizal Genomics Consortium"/>
            <person name="Kohler A."/>
            <person name="Kuo A."/>
            <person name="Nagy L.G."/>
            <person name="Floudas D."/>
            <person name="Copeland A."/>
            <person name="Barry K.W."/>
            <person name="Cichocki N."/>
            <person name="Veneault-Fourrey C."/>
            <person name="LaButti K."/>
            <person name="Lindquist E.A."/>
            <person name="Lipzen A."/>
            <person name="Lundell T."/>
            <person name="Morin E."/>
            <person name="Murat C."/>
            <person name="Riley R."/>
            <person name="Ohm R."/>
            <person name="Sun H."/>
            <person name="Tunlid A."/>
            <person name="Henrissat B."/>
            <person name="Grigoriev I.V."/>
            <person name="Hibbett D.S."/>
            <person name="Martin F."/>
        </authorList>
    </citation>
    <scope>NUCLEOTIDE SEQUENCE [LARGE SCALE GENOMIC DNA]</scope>
    <source>
        <strain evidence="4">441</strain>
    </source>
</reference>
<evidence type="ECO:0000313" key="4">
    <source>
        <dbReference type="Proteomes" id="UP000054018"/>
    </source>
</evidence>
<proteinExistence type="predicted"/>
<gene>
    <name evidence="3" type="ORF">PISMIDRAFT_175603</name>
</gene>
<dbReference type="OrthoDB" id="2619771at2759"/>
<organism evidence="3 4">
    <name type="scientific">Pisolithus microcarpus 441</name>
    <dbReference type="NCBI Taxonomy" id="765257"/>
    <lineage>
        <taxon>Eukaryota</taxon>
        <taxon>Fungi</taxon>
        <taxon>Dikarya</taxon>
        <taxon>Basidiomycota</taxon>
        <taxon>Agaricomycotina</taxon>
        <taxon>Agaricomycetes</taxon>
        <taxon>Agaricomycetidae</taxon>
        <taxon>Boletales</taxon>
        <taxon>Sclerodermatineae</taxon>
        <taxon>Pisolithaceae</taxon>
        <taxon>Pisolithus</taxon>
    </lineage>
</organism>
<dbReference type="InterPro" id="IPR058525">
    <property type="entry name" value="DUF8212"/>
</dbReference>
<dbReference type="Pfam" id="PF06985">
    <property type="entry name" value="HET"/>
    <property type="match status" value="1"/>
</dbReference>
<reference evidence="3 4" key="1">
    <citation type="submission" date="2014-04" db="EMBL/GenBank/DDBJ databases">
        <authorList>
            <consortium name="DOE Joint Genome Institute"/>
            <person name="Kuo A."/>
            <person name="Kohler A."/>
            <person name="Costa M.D."/>
            <person name="Nagy L.G."/>
            <person name="Floudas D."/>
            <person name="Copeland A."/>
            <person name="Barry K.W."/>
            <person name="Cichocki N."/>
            <person name="Veneault-Fourrey C."/>
            <person name="LaButti K."/>
            <person name="Lindquist E.A."/>
            <person name="Lipzen A."/>
            <person name="Lundell T."/>
            <person name="Morin E."/>
            <person name="Murat C."/>
            <person name="Sun H."/>
            <person name="Tunlid A."/>
            <person name="Henrissat B."/>
            <person name="Grigoriev I.V."/>
            <person name="Hibbett D.S."/>
            <person name="Martin F."/>
            <person name="Nordberg H.P."/>
            <person name="Cantor M.N."/>
            <person name="Hua S.X."/>
        </authorList>
    </citation>
    <scope>NUCLEOTIDE SEQUENCE [LARGE SCALE GENOMIC DNA]</scope>
    <source>
        <strain evidence="3 4">441</strain>
    </source>
</reference>
<protein>
    <recommendedName>
        <fullName evidence="5">Heterokaryon incompatibility domain-containing protein</fullName>
    </recommendedName>
</protein>
<evidence type="ECO:0000259" key="2">
    <source>
        <dbReference type="Pfam" id="PF26640"/>
    </source>
</evidence>
<evidence type="ECO:0008006" key="5">
    <source>
        <dbReference type="Google" id="ProtNLM"/>
    </source>
</evidence>
<evidence type="ECO:0000313" key="3">
    <source>
        <dbReference type="EMBL" id="KIK18807.1"/>
    </source>
</evidence>
<name>A0A0C9Z8S2_9AGAM</name>
<sequence length="648" mass="74486">MRLIDVQFLLGFEEGILPPNTKPLAEFTGSLLANTKYAILSHCWGPPEEEVQFMDMEGIQNIAAEELRNITTMDRDKLRSRKGYWKILGSCQKARGDNIRWVWVDTCCIDKRSSSELSEAINSMYQWYAKSERCYAYLHDVHSLEFPKKQEDRFKAFNGWPMWFSRGWTLQELVAPSDVHFFNQKWNHIGSKNTLARELSRITKIPDHVLTDGLSPWRRPSVAQIMSWAANRRTTREEDRAYSLLGMLGVHMPMLYGEGKHAFRRLQEEIIRRLNDQTIFAWGWSAKAGWSKNFLADDPICFLDCDRVLAMKRNEFVDTLSKEIPQEDLDKFPPEHLRTFNLSNDGIQIWVPIIPCRGSTWLYKARLPCRLSDSSSPLSITLGCFDSNYFRYFGNFEADPFAQVKLQQVFLPYQENVDKDEFTFRLELRTLSYAGFAQPVLFPRHVQSSDTSITLSKASDCAVLVYCRSDSIFLTVVLRHCLGEHSVQVICEESNSSWLEYARRAHQRTQDETLAEAAHISEAWSSVTSPVHSQLLKRVHIPRSIQDVRLLYTRALQPGNCTVIADVVECTGCCKPTWEVVEGKFIALPHVPGFMRDAVGSHRHNSYEFLVNSHRTRFLSTDVLANDVTHVSDKDASVVMPSLMEAAR</sequence>
<dbReference type="HOGENOM" id="CLU_000288_138_12_1"/>
<dbReference type="PANTHER" id="PTHR10622">
    <property type="entry name" value="HET DOMAIN-CONTAINING PROTEIN"/>
    <property type="match status" value="1"/>
</dbReference>
<dbReference type="Proteomes" id="UP000054018">
    <property type="component" value="Unassembled WGS sequence"/>
</dbReference>
<keyword evidence="4" id="KW-1185">Reference proteome</keyword>
<dbReference type="PANTHER" id="PTHR10622:SF10">
    <property type="entry name" value="HET DOMAIN-CONTAINING PROTEIN"/>
    <property type="match status" value="1"/>
</dbReference>
<evidence type="ECO:0000259" key="1">
    <source>
        <dbReference type="Pfam" id="PF06985"/>
    </source>
</evidence>
<dbReference type="EMBL" id="KN833796">
    <property type="protein sequence ID" value="KIK18807.1"/>
    <property type="molecule type" value="Genomic_DNA"/>
</dbReference>
<dbReference type="Pfam" id="PF26640">
    <property type="entry name" value="DUF8212"/>
    <property type="match status" value="1"/>
</dbReference>
<feature type="domain" description="Heterokaryon incompatibility" evidence="1">
    <location>
        <begin position="37"/>
        <end position="144"/>
    </location>
</feature>